<dbReference type="SUPFAM" id="SSF53067">
    <property type="entry name" value="Actin-like ATPase domain"/>
    <property type="match status" value="2"/>
</dbReference>
<evidence type="ECO:0000259" key="12">
    <source>
        <dbReference type="Pfam" id="PF02782"/>
    </source>
</evidence>
<evidence type="ECO:0000256" key="5">
    <source>
        <dbReference type="ARBA" id="ARBA00022777"/>
    </source>
</evidence>
<organism evidence="13 14">
    <name type="scientific">Pirellulimonas nuda</name>
    <dbReference type="NCBI Taxonomy" id="2528009"/>
    <lineage>
        <taxon>Bacteria</taxon>
        <taxon>Pseudomonadati</taxon>
        <taxon>Planctomycetota</taxon>
        <taxon>Planctomycetia</taxon>
        <taxon>Pirellulales</taxon>
        <taxon>Lacipirellulaceae</taxon>
        <taxon>Pirellulimonas</taxon>
    </lineage>
</organism>
<keyword evidence="14" id="KW-1185">Reference proteome</keyword>
<dbReference type="InterPro" id="IPR006000">
    <property type="entry name" value="Xylulokinase"/>
</dbReference>
<reference evidence="13 14" key="1">
    <citation type="submission" date="2019-02" db="EMBL/GenBank/DDBJ databases">
        <title>Deep-cultivation of Planctomycetes and their phenomic and genomic characterization uncovers novel biology.</title>
        <authorList>
            <person name="Wiegand S."/>
            <person name="Jogler M."/>
            <person name="Boedeker C."/>
            <person name="Pinto D."/>
            <person name="Vollmers J."/>
            <person name="Rivas-Marin E."/>
            <person name="Kohn T."/>
            <person name="Peeters S.H."/>
            <person name="Heuer A."/>
            <person name="Rast P."/>
            <person name="Oberbeckmann S."/>
            <person name="Bunk B."/>
            <person name="Jeske O."/>
            <person name="Meyerdierks A."/>
            <person name="Storesund J.E."/>
            <person name="Kallscheuer N."/>
            <person name="Luecker S."/>
            <person name="Lage O.M."/>
            <person name="Pohl T."/>
            <person name="Merkel B.J."/>
            <person name="Hornburger P."/>
            <person name="Mueller R.-W."/>
            <person name="Bruemmer F."/>
            <person name="Labrenz M."/>
            <person name="Spormann A.M."/>
            <person name="Op den Camp H."/>
            <person name="Overmann J."/>
            <person name="Amann R."/>
            <person name="Jetten M.S.M."/>
            <person name="Mascher T."/>
            <person name="Medema M.H."/>
            <person name="Devos D.P."/>
            <person name="Kaster A.-K."/>
            <person name="Ovreas L."/>
            <person name="Rohde M."/>
            <person name="Galperin M.Y."/>
            <person name="Jogler C."/>
        </authorList>
    </citation>
    <scope>NUCLEOTIDE SEQUENCE [LARGE SCALE GENOMIC DNA]</scope>
    <source>
        <strain evidence="13 14">Pla175</strain>
    </source>
</reference>
<dbReference type="Proteomes" id="UP000317429">
    <property type="component" value="Chromosome"/>
</dbReference>
<dbReference type="AlphaFoldDB" id="A0A518DFC8"/>
<keyword evidence="4 8" id="KW-0547">Nucleotide-binding</keyword>
<dbReference type="InterPro" id="IPR018484">
    <property type="entry name" value="FGGY_N"/>
</dbReference>
<feature type="active site" description="Proton acceptor" evidence="8">
    <location>
        <position position="241"/>
    </location>
</feature>
<dbReference type="RefSeq" id="WP_145288108.1">
    <property type="nucleotide sequence ID" value="NZ_CP036291.1"/>
</dbReference>
<accession>A0A518DFC8</accession>
<feature type="domain" description="Carbohydrate kinase FGGY C-terminal" evidence="12">
    <location>
        <begin position="258"/>
        <end position="448"/>
    </location>
</feature>
<keyword evidence="7 8" id="KW-0119">Carbohydrate metabolism</keyword>
<dbReference type="GO" id="GO:0005524">
    <property type="term" value="F:ATP binding"/>
    <property type="evidence" value="ECO:0007669"/>
    <property type="project" value="UniProtKB-UniRule"/>
</dbReference>
<dbReference type="GO" id="GO:0042732">
    <property type="term" value="P:D-xylose metabolic process"/>
    <property type="evidence" value="ECO:0007669"/>
    <property type="project" value="UniProtKB-KW"/>
</dbReference>
<keyword evidence="5 8" id="KW-0418">Kinase</keyword>
<dbReference type="Pfam" id="PF02782">
    <property type="entry name" value="FGGY_C"/>
    <property type="match status" value="1"/>
</dbReference>
<name>A0A518DFC8_9BACT</name>
<evidence type="ECO:0000313" key="13">
    <source>
        <dbReference type="EMBL" id="QDU90166.1"/>
    </source>
</evidence>
<dbReference type="HAMAP" id="MF_02220">
    <property type="entry name" value="XylB"/>
    <property type="match status" value="1"/>
</dbReference>
<keyword evidence="2 8" id="KW-0859">Xylose metabolism</keyword>
<evidence type="ECO:0000256" key="7">
    <source>
        <dbReference type="ARBA" id="ARBA00023277"/>
    </source>
</evidence>
<feature type="site" description="Important for activity" evidence="8">
    <location>
        <position position="8"/>
    </location>
</feature>
<evidence type="ECO:0000256" key="9">
    <source>
        <dbReference type="RuleBase" id="RU003733"/>
    </source>
</evidence>
<dbReference type="NCBIfam" id="TIGR01312">
    <property type="entry name" value="XylB"/>
    <property type="match status" value="1"/>
</dbReference>
<evidence type="ECO:0000256" key="6">
    <source>
        <dbReference type="ARBA" id="ARBA00022840"/>
    </source>
</evidence>
<dbReference type="InterPro" id="IPR000577">
    <property type="entry name" value="Carb_kinase_FGGY"/>
</dbReference>
<dbReference type="InterPro" id="IPR018483">
    <property type="entry name" value="Carb_kinase_FGGY_CS"/>
</dbReference>
<keyword evidence="6 8" id="KW-0067">ATP-binding</keyword>
<feature type="binding site" evidence="8">
    <location>
        <begin position="81"/>
        <end position="82"/>
    </location>
    <ligand>
        <name>substrate</name>
    </ligand>
</feature>
<dbReference type="OrthoDB" id="9805576at2"/>
<evidence type="ECO:0000256" key="10">
    <source>
        <dbReference type="RuleBase" id="RU364073"/>
    </source>
</evidence>
<evidence type="ECO:0000256" key="2">
    <source>
        <dbReference type="ARBA" id="ARBA00022629"/>
    </source>
</evidence>
<gene>
    <name evidence="8 10 13" type="primary">xylB</name>
    <name evidence="13" type="ORF">Pla175_35670</name>
</gene>
<dbReference type="Pfam" id="PF00370">
    <property type="entry name" value="FGGY_N"/>
    <property type="match status" value="1"/>
</dbReference>
<dbReference type="PROSITE" id="PS00445">
    <property type="entry name" value="FGGY_KINASES_2"/>
    <property type="match status" value="1"/>
</dbReference>
<evidence type="ECO:0000256" key="1">
    <source>
        <dbReference type="ARBA" id="ARBA00009156"/>
    </source>
</evidence>
<dbReference type="EC" id="2.7.1.17" evidence="8 10"/>
<dbReference type="KEGG" id="pnd:Pla175_35670"/>
<protein>
    <recommendedName>
        <fullName evidence="8 10">Xylulose kinase</fullName>
        <shortName evidence="8 10">Xylulokinase</shortName>
        <ecNumber evidence="8 10">2.7.1.17</ecNumber>
    </recommendedName>
</protein>
<dbReference type="InterPro" id="IPR018485">
    <property type="entry name" value="FGGY_C"/>
</dbReference>
<feature type="domain" description="Carbohydrate kinase FGGY N-terminal" evidence="11">
    <location>
        <begin position="4"/>
        <end position="248"/>
    </location>
</feature>
<dbReference type="PANTHER" id="PTHR43095:SF5">
    <property type="entry name" value="XYLULOSE KINASE"/>
    <property type="match status" value="1"/>
</dbReference>
<evidence type="ECO:0000256" key="8">
    <source>
        <dbReference type="HAMAP-Rule" id="MF_02220"/>
    </source>
</evidence>
<dbReference type="PANTHER" id="PTHR43095">
    <property type="entry name" value="SUGAR KINASE"/>
    <property type="match status" value="1"/>
</dbReference>
<dbReference type="InterPro" id="IPR043129">
    <property type="entry name" value="ATPase_NBD"/>
</dbReference>
<dbReference type="EMBL" id="CP036291">
    <property type="protein sequence ID" value="QDU90166.1"/>
    <property type="molecule type" value="Genomic_DNA"/>
</dbReference>
<dbReference type="PROSITE" id="PS00933">
    <property type="entry name" value="FGGY_KINASES_1"/>
    <property type="match status" value="1"/>
</dbReference>
<evidence type="ECO:0000256" key="4">
    <source>
        <dbReference type="ARBA" id="ARBA00022741"/>
    </source>
</evidence>
<sequence length="510" mass="54652">MRALLGIDIGTSGTKTIAINPAGEVLAQASAAYPCHHPKPLWSEQDPEDWWRAVVETVRGAVKKAGLKPADVAGIGLSGQMHGSVFLDREGQVVRPAILWNDQRTAAECEEIESLAGGRKRLVKMVSNPALTGFTAPKILWLRNNEPKNFERTATVLLPKDDVRRRLTGELATEVSDASGTLLLDVAQRKWSAPLLGKLGLDADLLPRCYESEEVTGTLTRDAAQKLGLTTDCVVVGGAGDCAAGAIGNGVVMPGIVSTSLGTSGVVFVYSDTPETDPEGRLHTFCHAVRGKWHMMGVTLSAAGSLQWFADALAKDLSREKDVFARLVEEAEATPPGADGLFFLPYLTGERTPHADPLARGAFVGLTPAHTRGHMVRAVLEGVTYSLRDCLDIIREMGVSVRQIRATGGGAKSPAWRQMQADVLAARVSAMQADEGPAMGVALLAAVGCGEYKSIREACDAVVRTADGLKPDAKRRKHYDRAMPVYRQLYPSLKNSFAAIAELSTPAKRR</sequence>
<proteinExistence type="inferred from homology"/>
<evidence type="ECO:0000313" key="14">
    <source>
        <dbReference type="Proteomes" id="UP000317429"/>
    </source>
</evidence>
<dbReference type="GO" id="GO:0004856">
    <property type="term" value="F:D-xylulokinase activity"/>
    <property type="evidence" value="ECO:0007669"/>
    <property type="project" value="UniProtKB-UniRule"/>
</dbReference>
<comment type="similarity">
    <text evidence="1 8 9">Belongs to the FGGY kinase family.</text>
</comment>
<comment type="function">
    <text evidence="8">Catalyzes the phosphorylation of D-xylulose to D-xylulose 5-phosphate.</text>
</comment>
<comment type="catalytic activity">
    <reaction evidence="8 10">
        <text>D-xylulose + ATP = D-xylulose 5-phosphate + ADP + H(+)</text>
        <dbReference type="Rhea" id="RHEA:10964"/>
        <dbReference type="ChEBI" id="CHEBI:15378"/>
        <dbReference type="ChEBI" id="CHEBI:17140"/>
        <dbReference type="ChEBI" id="CHEBI:30616"/>
        <dbReference type="ChEBI" id="CHEBI:57737"/>
        <dbReference type="ChEBI" id="CHEBI:456216"/>
        <dbReference type="EC" id="2.7.1.17"/>
    </reaction>
</comment>
<evidence type="ECO:0000259" key="11">
    <source>
        <dbReference type="Pfam" id="PF00370"/>
    </source>
</evidence>
<dbReference type="GO" id="GO:0005998">
    <property type="term" value="P:xylulose catabolic process"/>
    <property type="evidence" value="ECO:0007669"/>
    <property type="project" value="UniProtKB-UniRule"/>
</dbReference>
<keyword evidence="3 8" id="KW-0808">Transferase</keyword>
<dbReference type="CDD" id="cd07808">
    <property type="entry name" value="ASKHA_NBD_FGGY_EcXK-like"/>
    <property type="match status" value="1"/>
</dbReference>
<dbReference type="PIRSF" id="PIRSF000538">
    <property type="entry name" value="GlpK"/>
    <property type="match status" value="1"/>
</dbReference>
<dbReference type="InterPro" id="IPR050406">
    <property type="entry name" value="FGGY_Carb_Kinase"/>
</dbReference>
<dbReference type="Gene3D" id="3.30.420.40">
    <property type="match status" value="2"/>
</dbReference>
<evidence type="ECO:0000256" key="3">
    <source>
        <dbReference type="ARBA" id="ARBA00022679"/>
    </source>
</evidence>